<keyword evidence="1 5" id="KW-0963">Cytoplasm</keyword>
<dbReference type="PANTHER" id="PTHR33692:SF1">
    <property type="entry name" value="RIBOSOME MATURATION FACTOR RIMM"/>
    <property type="match status" value="1"/>
</dbReference>
<evidence type="ECO:0000313" key="8">
    <source>
        <dbReference type="EMBL" id="VFK08315.1"/>
    </source>
</evidence>
<evidence type="ECO:0000256" key="4">
    <source>
        <dbReference type="ARBA" id="ARBA00023186"/>
    </source>
</evidence>
<dbReference type="GO" id="GO:0042274">
    <property type="term" value="P:ribosomal small subunit biogenesis"/>
    <property type="evidence" value="ECO:0007669"/>
    <property type="project" value="UniProtKB-UniRule"/>
</dbReference>
<dbReference type="SUPFAM" id="SSF50447">
    <property type="entry name" value="Translation proteins"/>
    <property type="match status" value="1"/>
</dbReference>
<dbReference type="InterPro" id="IPR036976">
    <property type="entry name" value="RimM_N_sf"/>
</dbReference>
<protein>
    <recommendedName>
        <fullName evidence="5">Ribosome maturation factor RimM</fullName>
    </recommendedName>
</protein>
<dbReference type="PANTHER" id="PTHR33692">
    <property type="entry name" value="RIBOSOME MATURATION FACTOR RIMM"/>
    <property type="match status" value="1"/>
</dbReference>
<proteinExistence type="inferred from homology"/>
<dbReference type="InterPro" id="IPR011033">
    <property type="entry name" value="PRC_barrel-like_sf"/>
</dbReference>
<dbReference type="GO" id="GO:0043022">
    <property type="term" value="F:ribosome binding"/>
    <property type="evidence" value="ECO:0007669"/>
    <property type="project" value="InterPro"/>
</dbReference>
<reference evidence="8" key="1">
    <citation type="submission" date="2019-02" db="EMBL/GenBank/DDBJ databases">
        <authorList>
            <person name="Gruber-Vodicka R. H."/>
            <person name="Seah K. B. B."/>
        </authorList>
    </citation>
    <scope>NUCLEOTIDE SEQUENCE</scope>
    <source>
        <strain evidence="8">BECK_S312</strain>
        <strain evidence="9">BECK_S426</strain>
    </source>
</reference>
<evidence type="ECO:0000256" key="5">
    <source>
        <dbReference type="HAMAP-Rule" id="MF_00014"/>
    </source>
</evidence>
<feature type="domain" description="RimM N-terminal" evidence="6">
    <location>
        <begin position="5"/>
        <end position="88"/>
    </location>
</feature>
<name>A0A450VU55_9GAMM</name>
<comment type="domain">
    <text evidence="5">The PRC barrel domain binds ribosomal protein uS19.</text>
</comment>
<gene>
    <name evidence="5" type="primary">rimM</name>
    <name evidence="8" type="ORF">BECKLPF1236A_GA0070988_100163</name>
    <name evidence="9" type="ORF">BECKLPF1236C_GA0070990_100182</name>
</gene>
<dbReference type="HAMAP" id="MF_00014">
    <property type="entry name" value="Ribosome_mat_RimM"/>
    <property type="match status" value="1"/>
</dbReference>
<keyword evidence="2 5" id="KW-0690">Ribosome biogenesis</keyword>
<dbReference type="InterPro" id="IPR009000">
    <property type="entry name" value="Transl_B-barrel_sf"/>
</dbReference>
<dbReference type="Pfam" id="PF24986">
    <property type="entry name" value="PRC_RimM"/>
    <property type="match status" value="1"/>
</dbReference>
<dbReference type="EMBL" id="CAADFM010000016">
    <property type="protein sequence ID" value="VFK08315.1"/>
    <property type="molecule type" value="Genomic_DNA"/>
</dbReference>
<evidence type="ECO:0000256" key="2">
    <source>
        <dbReference type="ARBA" id="ARBA00022517"/>
    </source>
</evidence>
<feature type="domain" description="Ribosome maturation factor RimM PRC barrel" evidence="7">
    <location>
        <begin position="100"/>
        <end position="164"/>
    </location>
</feature>
<organism evidence="8">
    <name type="scientific">Candidatus Kentrum sp. LPFa</name>
    <dbReference type="NCBI Taxonomy" id="2126335"/>
    <lineage>
        <taxon>Bacteria</taxon>
        <taxon>Pseudomonadati</taxon>
        <taxon>Pseudomonadota</taxon>
        <taxon>Gammaproteobacteria</taxon>
        <taxon>Candidatus Kentrum</taxon>
    </lineage>
</organism>
<dbReference type="NCBIfam" id="TIGR02273">
    <property type="entry name" value="16S_RimM"/>
    <property type="match status" value="1"/>
</dbReference>
<dbReference type="SUPFAM" id="SSF50346">
    <property type="entry name" value="PRC-barrel domain"/>
    <property type="match status" value="1"/>
</dbReference>
<evidence type="ECO:0000259" key="6">
    <source>
        <dbReference type="Pfam" id="PF01782"/>
    </source>
</evidence>
<evidence type="ECO:0000313" key="9">
    <source>
        <dbReference type="EMBL" id="VFK24984.1"/>
    </source>
</evidence>
<dbReference type="GO" id="GO:0005840">
    <property type="term" value="C:ribosome"/>
    <property type="evidence" value="ECO:0007669"/>
    <property type="project" value="InterPro"/>
</dbReference>
<dbReference type="GO" id="GO:0006364">
    <property type="term" value="P:rRNA processing"/>
    <property type="evidence" value="ECO:0007669"/>
    <property type="project" value="UniProtKB-UniRule"/>
</dbReference>
<comment type="similarity">
    <text evidence="5">Belongs to the RimM family.</text>
</comment>
<evidence type="ECO:0000256" key="3">
    <source>
        <dbReference type="ARBA" id="ARBA00022552"/>
    </source>
</evidence>
<evidence type="ECO:0000256" key="1">
    <source>
        <dbReference type="ARBA" id="ARBA00022490"/>
    </source>
</evidence>
<sequence>MKEIVIGRISTVYGVHGWVKVRSFTVPIENVLDYSPWELRFPDGKRQSEVTVAEGRRYKEGCLARFASHSDRDAALGLVGADIIITRDRLPPTGEGEYYWEDLIGCRVITQSGADLGCVKKLMETGANDVLVVMGERERLIPFVSDDVILAVDLPDRTIRVDWDAEF</sequence>
<dbReference type="InterPro" id="IPR002676">
    <property type="entry name" value="RimM_N"/>
</dbReference>
<dbReference type="InterPro" id="IPR011961">
    <property type="entry name" value="RimM"/>
</dbReference>
<keyword evidence="4 5" id="KW-0143">Chaperone</keyword>
<dbReference type="AlphaFoldDB" id="A0A450VU55"/>
<dbReference type="EMBL" id="CAADFP010000018">
    <property type="protein sequence ID" value="VFK24984.1"/>
    <property type="molecule type" value="Genomic_DNA"/>
</dbReference>
<accession>A0A450VU55</accession>
<dbReference type="Pfam" id="PF01782">
    <property type="entry name" value="RimM"/>
    <property type="match status" value="1"/>
</dbReference>
<evidence type="ECO:0000259" key="7">
    <source>
        <dbReference type="Pfam" id="PF24986"/>
    </source>
</evidence>
<dbReference type="Gene3D" id="2.40.30.60">
    <property type="entry name" value="RimM"/>
    <property type="match status" value="1"/>
</dbReference>
<dbReference type="InterPro" id="IPR056792">
    <property type="entry name" value="PRC_RimM"/>
</dbReference>
<comment type="function">
    <text evidence="5">An accessory protein needed during the final step in the assembly of 30S ribosomal subunit, possibly for assembly of the head region. Essential for efficient processing of 16S rRNA. May be needed both before and after RbfA during the maturation of 16S rRNA. It has affinity for free ribosomal 30S subunits but not for 70S ribosomes.</text>
</comment>
<keyword evidence="3 5" id="KW-0698">rRNA processing</keyword>
<dbReference type="GO" id="GO:0005737">
    <property type="term" value="C:cytoplasm"/>
    <property type="evidence" value="ECO:0007669"/>
    <property type="project" value="UniProtKB-SubCell"/>
</dbReference>
<comment type="subcellular location">
    <subcellularLocation>
        <location evidence="5">Cytoplasm</location>
    </subcellularLocation>
</comment>
<comment type="subunit">
    <text evidence="5">Binds ribosomal protein uS19.</text>
</comment>
<dbReference type="Gene3D" id="2.30.30.240">
    <property type="entry name" value="PRC-barrel domain"/>
    <property type="match status" value="1"/>
</dbReference>